<evidence type="ECO:0000259" key="8">
    <source>
        <dbReference type="PROSITE" id="PS50893"/>
    </source>
</evidence>
<dbReference type="InterPro" id="IPR036640">
    <property type="entry name" value="ABC1_TM_sf"/>
</dbReference>
<dbReference type="PANTHER" id="PTHR24221:SF654">
    <property type="entry name" value="ATP-BINDING CASSETTE SUB-FAMILY B MEMBER 6"/>
    <property type="match status" value="1"/>
</dbReference>
<feature type="domain" description="ABC transmembrane type-1" evidence="9">
    <location>
        <begin position="31"/>
        <end position="286"/>
    </location>
</feature>
<dbReference type="CDD" id="cd03228">
    <property type="entry name" value="ABCC_MRP_Like"/>
    <property type="match status" value="1"/>
</dbReference>
<protein>
    <submittedName>
        <fullName evidence="10">Antibiotic ABC transporter ATP-binding protein</fullName>
    </submittedName>
</protein>
<sequence length="568" mass="58697">MRREVRFAVSSLRRGPLLRLVGWSLPEALPAAASGFVVARAVDAGFLAGEPVTGLAWLGGLVLMSVVGAAGTRMVFRWLGELAEPFRDDLVQRVVGGALAQAVAGRADDGALARLTRQVEIVRDTYGGLLMACRGFVVTVVGVVVGLLSVAPVVALLVMPPFLLGLVAFVAMLGLAAQRQREAVLADERLAAATGSVLAGARDITASGTEEHAAGMVAGPIAEQARAERRLAGVAALRTLCFALGGWLPLVVVLLAGGWLVDRGLTAGTIMGGLTYVLFGLQPALQNLVSGVGGSGLRFVVTLGRLLDASSMPTPPAPARRPTTGHDVELRGVTFAYGPHAEPVLRDLDLTVPAGQHLAVVGPSGIGKSTLVGILSGLLRPDRGAVSIGGVDPAELPADQLAELRVLIPQEAYVFAGSVRENLTYLMRREPAAGELDAAVAAVGAELLVARLGGYAGAVRPAELSAGERQLVALVRSYLAPAPVAVLDEATCHLDPVAERRAEEAFAARGGTLIVIAHRISSAMRAERVLVMDGTGAQVGDHATLAATSALYRELVGHWQPTALPAAP</sequence>
<feature type="transmembrane region" description="Helical" evidence="7">
    <location>
        <begin position="235"/>
        <end position="261"/>
    </location>
</feature>
<dbReference type="GO" id="GO:0140359">
    <property type="term" value="F:ABC-type transporter activity"/>
    <property type="evidence" value="ECO:0007669"/>
    <property type="project" value="InterPro"/>
</dbReference>
<evidence type="ECO:0000256" key="2">
    <source>
        <dbReference type="ARBA" id="ARBA00022692"/>
    </source>
</evidence>
<comment type="subcellular location">
    <subcellularLocation>
        <location evidence="1">Cell membrane</location>
        <topology evidence="1">Multi-pass membrane protein</topology>
    </subcellularLocation>
</comment>
<dbReference type="InterPro" id="IPR003439">
    <property type="entry name" value="ABC_transporter-like_ATP-bd"/>
</dbReference>
<reference evidence="10 11" key="1">
    <citation type="submission" date="2016-12" db="EMBL/GenBank/DDBJ databases">
        <title>The draft genome sequence of Actinophytocola sp. 11-183.</title>
        <authorList>
            <person name="Wang W."/>
            <person name="Yuan L."/>
        </authorList>
    </citation>
    <scope>NUCLEOTIDE SEQUENCE [LARGE SCALE GENOMIC DNA]</scope>
    <source>
        <strain evidence="10 11">11-183</strain>
    </source>
</reference>
<keyword evidence="2 7" id="KW-0812">Transmembrane</keyword>
<accession>A0A1Q8CUF0</accession>
<dbReference type="InterPro" id="IPR039421">
    <property type="entry name" value="Type_1_exporter"/>
</dbReference>
<dbReference type="EMBL" id="MSIE01000013">
    <property type="protein sequence ID" value="OLF17983.1"/>
    <property type="molecule type" value="Genomic_DNA"/>
</dbReference>
<evidence type="ECO:0000256" key="5">
    <source>
        <dbReference type="ARBA" id="ARBA00022989"/>
    </source>
</evidence>
<keyword evidence="5 7" id="KW-1133">Transmembrane helix</keyword>
<keyword evidence="3" id="KW-0547">Nucleotide-binding</keyword>
<dbReference type="GO" id="GO:0005886">
    <property type="term" value="C:plasma membrane"/>
    <property type="evidence" value="ECO:0007669"/>
    <property type="project" value="UniProtKB-SubCell"/>
</dbReference>
<evidence type="ECO:0000256" key="7">
    <source>
        <dbReference type="SAM" id="Phobius"/>
    </source>
</evidence>
<dbReference type="InterPro" id="IPR027417">
    <property type="entry name" value="P-loop_NTPase"/>
</dbReference>
<dbReference type="GO" id="GO:0005524">
    <property type="term" value="F:ATP binding"/>
    <property type="evidence" value="ECO:0007669"/>
    <property type="project" value="UniProtKB-KW"/>
</dbReference>
<feature type="transmembrane region" description="Helical" evidence="7">
    <location>
        <begin position="54"/>
        <end position="76"/>
    </location>
</feature>
<dbReference type="SUPFAM" id="SSF52540">
    <property type="entry name" value="P-loop containing nucleoside triphosphate hydrolases"/>
    <property type="match status" value="1"/>
</dbReference>
<gene>
    <name evidence="10" type="ORF">BU204_09265</name>
</gene>
<feature type="transmembrane region" description="Helical" evidence="7">
    <location>
        <begin position="154"/>
        <end position="176"/>
    </location>
</feature>
<organism evidence="10 11">
    <name type="scientific">Actinophytocola xanthii</name>
    <dbReference type="NCBI Taxonomy" id="1912961"/>
    <lineage>
        <taxon>Bacteria</taxon>
        <taxon>Bacillati</taxon>
        <taxon>Actinomycetota</taxon>
        <taxon>Actinomycetes</taxon>
        <taxon>Pseudonocardiales</taxon>
        <taxon>Pseudonocardiaceae</taxon>
    </lineage>
</organism>
<name>A0A1Q8CUF0_9PSEU</name>
<dbReference type="SUPFAM" id="SSF90123">
    <property type="entry name" value="ABC transporter transmembrane region"/>
    <property type="match status" value="1"/>
</dbReference>
<dbReference type="Pfam" id="PF00005">
    <property type="entry name" value="ABC_tran"/>
    <property type="match status" value="1"/>
</dbReference>
<dbReference type="Proteomes" id="UP000185596">
    <property type="component" value="Unassembled WGS sequence"/>
</dbReference>
<keyword evidence="4 10" id="KW-0067">ATP-binding</keyword>
<dbReference type="SMART" id="SM00382">
    <property type="entry name" value="AAA"/>
    <property type="match status" value="1"/>
</dbReference>
<dbReference type="InterPro" id="IPR003593">
    <property type="entry name" value="AAA+_ATPase"/>
</dbReference>
<dbReference type="PROSITE" id="PS00211">
    <property type="entry name" value="ABC_TRANSPORTER_1"/>
    <property type="match status" value="1"/>
</dbReference>
<evidence type="ECO:0000256" key="1">
    <source>
        <dbReference type="ARBA" id="ARBA00004651"/>
    </source>
</evidence>
<dbReference type="RefSeq" id="WP_075125178.1">
    <property type="nucleotide sequence ID" value="NZ_MSIE01000013.1"/>
</dbReference>
<dbReference type="STRING" id="1912961.BU204_09265"/>
<keyword evidence="6 7" id="KW-0472">Membrane</keyword>
<feature type="domain" description="ABC transporter" evidence="8">
    <location>
        <begin position="328"/>
        <end position="559"/>
    </location>
</feature>
<dbReference type="GO" id="GO:0016887">
    <property type="term" value="F:ATP hydrolysis activity"/>
    <property type="evidence" value="ECO:0007669"/>
    <property type="project" value="InterPro"/>
</dbReference>
<dbReference type="PROSITE" id="PS50929">
    <property type="entry name" value="ABC_TM1F"/>
    <property type="match status" value="1"/>
</dbReference>
<dbReference type="InterPro" id="IPR017871">
    <property type="entry name" value="ABC_transporter-like_CS"/>
</dbReference>
<dbReference type="GO" id="GO:0034040">
    <property type="term" value="F:ATPase-coupled lipid transmembrane transporter activity"/>
    <property type="evidence" value="ECO:0007669"/>
    <property type="project" value="TreeGrafter"/>
</dbReference>
<dbReference type="Pfam" id="PF00664">
    <property type="entry name" value="ABC_membrane"/>
    <property type="match status" value="1"/>
</dbReference>
<evidence type="ECO:0000256" key="4">
    <source>
        <dbReference type="ARBA" id="ARBA00022840"/>
    </source>
</evidence>
<evidence type="ECO:0000256" key="3">
    <source>
        <dbReference type="ARBA" id="ARBA00022741"/>
    </source>
</evidence>
<feature type="transmembrane region" description="Helical" evidence="7">
    <location>
        <begin position="20"/>
        <end position="42"/>
    </location>
</feature>
<dbReference type="Gene3D" id="3.40.50.300">
    <property type="entry name" value="P-loop containing nucleotide triphosphate hydrolases"/>
    <property type="match status" value="1"/>
</dbReference>
<evidence type="ECO:0000313" key="11">
    <source>
        <dbReference type="Proteomes" id="UP000185596"/>
    </source>
</evidence>
<proteinExistence type="predicted"/>
<dbReference type="OrthoDB" id="9806127at2"/>
<comment type="caution">
    <text evidence="10">The sequence shown here is derived from an EMBL/GenBank/DDBJ whole genome shotgun (WGS) entry which is preliminary data.</text>
</comment>
<evidence type="ECO:0000256" key="6">
    <source>
        <dbReference type="ARBA" id="ARBA00023136"/>
    </source>
</evidence>
<feature type="transmembrane region" description="Helical" evidence="7">
    <location>
        <begin position="126"/>
        <end position="148"/>
    </location>
</feature>
<dbReference type="PANTHER" id="PTHR24221">
    <property type="entry name" value="ATP-BINDING CASSETTE SUB-FAMILY B"/>
    <property type="match status" value="1"/>
</dbReference>
<dbReference type="InterPro" id="IPR011527">
    <property type="entry name" value="ABC1_TM_dom"/>
</dbReference>
<evidence type="ECO:0000313" key="10">
    <source>
        <dbReference type="EMBL" id="OLF17983.1"/>
    </source>
</evidence>
<dbReference type="Gene3D" id="1.20.1560.10">
    <property type="entry name" value="ABC transporter type 1, transmembrane domain"/>
    <property type="match status" value="1"/>
</dbReference>
<dbReference type="AlphaFoldDB" id="A0A1Q8CUF0"/>
<dbReference type="PROSITE" id="PS50893">
    <property type="entry name" value="ABC_TRANSPORTER_2"/>
    <property type="match status" value="1"/>
</dbReference>
<keyword evidence="11" id="KW-1185">Reference proteome</keyword>
<evidence type="ECO:0000259" key="9">
    <source>
        <dbReference type="PROSITE" id="PS50929"/>
    </source>
</evidence>